<dbReference type="Gene3D" id="3.30.40.10">
    <property type="entry name" value="Zinc/RING finger domain, C3HC4 (zinc finger)"/>
    <property type="match status" value="1"/>
</dbReference>
<evidence type="ECO:0000259" key="1">
    <source>
        <dbReference type="Pfam" id="PF10513"/>
    </source>
</evidence>
<protein>
    <recommendedName>
        <fullName evidence="1">Enhancer of polycomb-like N-terminal domain-containing protein</fullName>
    </recommendedName>
</protein>
<dbReference type="InterPro" id="IPR019542">
    <property type="entry name" value="Enhancer_polycomb-like_N"/>
</dbReference>
<dbReference type="InterPro" id="IPR011011">
    <property type="entry name" value="Znf_FYVE_PHD"/>
</dbReference>
<evidence type="ECO:0000313" key="3">
    <source>
        <dbReference type="Proteomes" id="UP001163846"/>
    </source>
</evidence>
<comment type="caution">
    <text evidence="2">The sequence shown here is derived from an EMBL/GenBank/DDBJ whole genome shotgun (WGS) entry which is preliminary data.</text>
</comment>
<proteinExistence type="predicted"/>
<accession>A0AA38U3B6</accession>
<reference evidence="2" key="1">
    <citation type="submission" date="2022-08" db="EMBL/GenBank/DDBJ databases">
        <authorList>
            <consortium name="DOE Joint Genome Institute"/>
            <person name="Min B."/>
            <person name="Riley R."/>
            <person name="Sierra-Patev S."/>
            <person name="Naranjo-Ortiz M."/>
            <person name="Looney B."/>
            <person name="Konkel Z."/>
            <person name="Slot J.C."/>
            <person name="Sakamoto Y."/>
            <person name="Steenwyk J.L."/>
            <person name="Rokas A."/>
            <person name="Carro J."/>
            <person name="Camarero S."/>
            <person name="Ferreira P."/>
            <person name="Molpeceres G."/>
            <person name="Ruiz-Duenas F.J."/>
            <person name="Serrano A."/>
            <person name="Henrissat B."/>
            <person name="Drula E."/>
            <person name="Hughes K.W."/>
            <person name="Mata J.L."/>
            <person name="Ishikawa N.K."/>
            <person name="Vargas-Isla R."/>
            <person name="Ushijima S."/>
            <person name="Smith C.A."/>
            <person name="Ahrendt S."/>
            <person name="Andreopoulos W."/>
            <person name="He G."/>
            <person name="Labutti K."/>
            <person name="Lipzen A."/>
            <person name="Ng V."/>
            <person name="Sandor L."/>
            <person name="Barry K."/>
            <person name="Martinez A.T."/>
            <person name="Xiao Y."/>
            <person name="Gibbons J.G."/>
            <person name="Terashima K."/>
            <person name="Hibbett D.S."/>
            <person name="Grigoriev I.V."/>
        </authorList>
    </citation>
    <scope>NUCLEOTIDE SEQUENCE</scope>
    <source>
        <strain evidence="2">TFB9207</strain>
    </source>
</reference>
<evidence type="ECO:0000313" key="2">
    <source>
        <dbReference type="EMBL" id="KAJ3831597.1"/>
    </source>
</evidence>
<organism evidence="2 3">
    <name type="scientific">Lentinula raphanica</name>
    <dbReference type="NCBI Taxonomy" id="153919"/>
    <lineage>
        <taxon>Eukaryota</taxon>
        <taxon>Fungi</taxon>
        <taxon>Dikarya</taxon>
        <taxon>Basidiomycota</taxon>
        <taxon>Agaricomycotina</taxon>
        <taxon>Agaricomycetes</taxon>
        <taxon>Agaricomycetidae</taxon>
        <taxon>Agaricales</taxon>
        <taxon>Marasmiineae</taxon>
        <taxon>Omphalotaceae</taxon>
        <taxon>Lentinula</taxon>
    </lineage>
</organism>
<gene>
    <name evidence="2" type="ORF">F5878DRAFT_667390</name>
</gene>
<dbReference type="PANTHER" id="PTHR13793">
    <property type="entry name" value="PHD FINGER PROTEINS"/>
    <property type="match status" value="1"/>
</dbReference>
<dbReference type="AlphaFoldDB" id="A0AA38U3B6"/>
<dbReference type="GO" id="GO:0006357">
    <property type="term" value="P:regulation of transcription by RNA polymerase II"/>
    <property type="evidence" value="ECO:0007669"/>
    <property type="project" value="TreeGrafter"/>
</dbReference>
<dbReference type="SUPFAM" id="SSF57903">
    <property type="entry name" value="FYVE/PHD zinc finger"/>
    <property type="match status" value="1"/>
</dbReference>
<feature type="domain" description="Enhancer of polycomb-like N-terminal" evidence="1">
    <location>
        <begin position="1"/>
        <end position="39"/>
    </location>
</feature>
<dbReference type="PANTHER" id="PTHR13793:SF107">
    <property type="entry name" value="BROMODOMAIN-CONTAINING PROTEIN HOMOLOG"/>
    <property type="match status" value="1"/>
</dbReference>
<dbReference type="Pfam" id="PF10513">
    <property type="entry name" value="EPL1"/>
    <property type="match status" value="1"/>
</dbReference>
<dbReference type="EMBL" id="MU807354">
    <property type="protein sequence ID" value="KAJ3831597.1"/>
    <property type="molecule type" value="Genomic_DNA"/>
</dbReference>
<dbReference type="InterPro" id="IPR013083">
    <property type="entry name" value="Znf_RING/FYVE/PHD"/>
</dbReference>
<name>A0AA38U3B6_9AGAR</name>
<keyword evidence="3" id="KW-1185">Reference proteome</keyword>
<dbReference type="InterPro" id="IPR050701">
    <property type="entry name" value="Histone_Mod_Regulator"/>
</dbReference>
<sequence>MDEQDKEWLDNLNVERRKEQMDKISYETFEIIMDRLEKEWFDLTKNIPKADFAMPSEDSTCAICDDSEGENSNAIVFCDGCNLAVHQGAWIPS</sequence>
<dbReference type="Proteomes" id="UP001163846">
    <property type="component" value="Unassembled WGS sequence"/>
</dbReference>